<accession>A0A533Q914</accession>
<evidence type="ECO:0000313" key="4">
    <source>
        <dbReference type="Proteomes" id="UP000319783"/>
    </source>
</evidence>
<dbReference type="Pfam" id="PF06250">
    <property type="entry name" value="YhcG_C"/>
    <property type="match status" value="1"/>
</dbReference>
<dbReference type="AlphaFoldDB" id="A0A533Q914"/>
<dbReference type="InterPro" id="IPR009362">
    <property type="entry name" value="YhcG_C"/>
</dbReference>
<dbReference type="PANTHER" id="PTHR30547:SF5">
    <property type="entry name" value="NUCLEASE YHCG-RELATED"/>
    <property type="match status" value="1"/>
</dbReference>
<evidence type="ECO:0000259" key="2">
    <source>
        <dbReference type="Pfam" id="PF17761"/>
    </source>
</evidence>
<dbReference type="GO" id="GO:0003676">
    <property type="term" value="F:nucleic acid binding"/>
    <property type="evidence" value="ECO:0007669"/>
    <property type="project" value="InterPro"/>
</dbReference>
<sequence length="376" mass="43907">MTNFHLLLNSIKSIHQQLQDSAAKAVNKLLTIRNWLIGYYIVEYEQNGEDRAQYGEMLLERLAEDLNQPSLSFRNLKLYRQFYLTYPQIWQSVTAIFKSGQIGQSPIAQLKIPYFQIVRKGQSLIAQSLPSDLMVPPDKLITKLSYTHLVQLLSIDDPLKRTFYEVEAMKGNWSVRELKRQINSLYFERMGLSQDKDKLSRLVKETVESPMQPTDFIKNMYTFEFLGLPQKALVEETDLEQGLLDHLQEFVLEMGNGFCLEGRQKRILIGDEYFFIDLVFYHRILKCHVLVELKIEEFKHANISQLVTYLNYYKAEVMRNDDNLPVGILLVTNKNDALVQYATAGMDNTVFVSKYLVELPSKEQLENFVRNELKQY</sequence>
<dbReference type="InterPro" id="IPR053148">
    <property type="entry name" value="PD-DEXK-like_domain"/>
</dbReference>
<evidence type="ECO:0000313" key="3">
    <source>
        <dbReference type="EMBL" id="TLD41177.1"/>
    </source>
</evidence>
<dbReference type="Gene3D" id="3.40.1350.10">
    <property type="match status" value="1"/>
</dbReference>
<protein>
    <recommendedName>
        <fullName evidence="5">Cytoplasmic protein</fullName>
    </recommendedName>
</protein>
<reference evidence="3 4" key="1">
    <citation type="submission" date="2019-04" db="EMBL/GenBank/DDBJ databases">
        <title>Genome of a novel bacterium Candidatus Jettenia ecosi reconstructed from metagenome of an anammox bioreactor.</title>
        <authorList>
            <person name="Mardanov A.V."/>
            <person name="Beletsky A.V."/>
            <person name="Ravin N.V."/>
            <person name="Botchkova E.A."/>
            <person name="Litti Y.V."/>
            <person name="Nozhevnikova A.N."/>
        </authorList>
    </citation>
    <scope>NUCLEOTIDE SEQUENCE [LARGE SCALE GENOMIC DNA]</scope>
    <source>
        <strain evidence="3">J2</strain>
    </source>
</reference>
<feature type="domain" description="YhcG N-terminal" evidence="2">
    <location>
        <begin position="11"/>
        <end position="94"/>
    </location>
</feature>
<organism evidence="3 4">
    <name type="scientific">Candidatus Jettenia ecosi</name>
    <dbReference type="NCBI Taxonomy" id="2494326"/>
    <lineage>
        <taxon>Bacteria</taxon>
        <taxon>Pseudomonadati</taxon>
        <taxon>Planctomycetota</taxon>
        <taxon>Candidatus Brocadiia</taxon>
        <taxon>Candidatus Brocadiales</taxon>
        <taxon>Candidatus Brocadiaceae</taxon>
        <taxon>Candidatus Jettenia</taxon>
    </lineage>
</organism>
<dbReference type="PANTHER" id="PTHR30547">
    <property type="entry name" value="UNCHARACTERIZED PROTEIN YHCG-RELATED"/>
    <property type="match status" value="1"/>
</dbReference>
<dbReference type="EMBL" id="SULG01000059">
    <property type="protein sequence ID" value="TLD41177.1"/>
    <property type="molecule type" value="Genomic_DNA"/>
</dbReference>
<dbReference type="InterPro" id="IPR041527">
    <property type="entry name" value="YhcG_N"/>
</dbReference>
<evidence type="ECO:0000259" key="1">
    <source>
        <dbReference type="Pfam" id="PF06250"/>
    </source>
</evidence>
<feature type="domain" description="YhcG PDDEXK nuclease" evidence="1">
    <location>
        <begin position="215"/>
        <end position="365"/>
    </location>
</feature>
<comment type="caution">
    <text evidence="3">The sequence shown here is derived from an EMBL/GenBank/DDBJ whole genome shotgun (WGS) entry which is preliminary data.</text>
</comment>
<name>A0A533Q914_9BACT</name>
<dbReference type="Proteomes" id="UP000319783">
    <property type="component" value="Unassembled WGS sequence"/>
</dbReference>
<evidence type="ECO:0008006" key="5">
    <source>
        <dbReference type="Google" id="ProtNLM"/>
    </source>
</evidence>
<gene>
    <name evidence="3" type="ORF">JETT_2559</name>
</gene>
<feature type="domain" description="YhcG N-terminal" evidence="2">
    <location>
        <begin position="139"/>
        <end position="189"/>
    </location>
</feature>
<dbReference type="InterPro" id="IPR011856">
    <property type="entry name" value="tRNA_endonuc-like_dom_sf"/>
</dbReference>
<proteinExistence type="predicted"/>
<dbReference type="Pfam" id="PF17761">
    <property type="entry name" value="DUF1016_N"/>
    <property type="match status" value="2"/>
</dbReference>